<dbReference type="Proteomes" id="UP000518605">
    <property type="component" value="Unassembled WGS sequence"/>
</dbReference>
<organism evidence="1 2">
    <name type="scientific">Paenibacillus endophyticus</name>
    <dbReference type="NCBI Taxonomy" id="1294268"/>
    <lineage>
        <taxon>Bacteria</taxon>
        <taxon>Bacillati</taxon>
        <taxon>Bacillota</taxon>
        <taxon>Bacilli</taxon>
        <taxon>Bacillales</taxon>
        <taxon>Paenibacillaceae</taxon>
        <taxon>Paenibacillus</taxon>
    </lineage>
</organism>
<gene>
    <name evidence="1" type="ORF">FHS16_004202</name>
</gene>
<reference evidence="1 2" key="1">
    <citation type="submission" date="2020-08" db="EMBL/GenBank/DDBJ databases">
        <title>Genomic Encyclopedia of Type Strains, Phase III (KMG-III): the genomes of soil and plant-associated and newly described type strains.</title>
        <authorList>
            <person name="Whitman W."/>
        </authorList>
    </citation>
    <scope>NUCLEOTIDE SEQUENCE [LARGE SCALE GENOMIC DNA]</scope>
    <source>
        <strain evidence="1 2">CECT 8234</strain>
    </source>
</reference>
<dbReference type="AlphaFoldDB" id="A0A7W5CAG4"/>
<dbReference type="RefSeq" id="WP_183567000.1">
    <property type="nucleotide sequence ID" value="NZ_CBCSLB010000014.1"/>
</dbReference>
<proteinExistence type="predicted"/>
<evidence type="ECO:0000313" key="2">
    <source>
        <dbReference type="Proteomes" id="UP000518605"/>
    </source>
</evidence>
<dbReference type="EMBL" id="JACHXW010000014">
    <property type="protein sequence ID" value="MBB3154126.1"/>
    <property type="molecule type" value="Genomic_DNA"/>
</dbReference>
<comment type="caution">
    <text evidence="1">The sequence shown here is derived from an EMBL/GenBank/DDBJ whole genome shotgun (WGS) entry which is preliminary data.</text>
</comment>
<protein>
    <submittedName>
        <fullName evidence="1">Uncharacterized protein</fullName>
    </submittedName>
</protein>
<evidence type="ECO:0000313" key="1">
    <source>
        <dbReference type="EMBL" id="MBB3154126.1"/>
    </source>
</evidence>
<sequence length="189" mass="22117">MEFTYEIISESNINLRFIYGGEWFTFNLFNRDEQWVLHPFDSSLIRNKDMSRLVIADLIQHRPFQVMLAKEGIMISELNTSIPLGQQPEPEAEYEQLPRISRGSDRIFDEQPSSSGNETIDIDRLIEDNDLEDLISMEVKLIESRQNMYNQILHRMFMADLGPTDPEFQKIQQIVKTYGEAKSRLLAIQ</sequence>
<name>A0A7W5CAG4_9BACL</name>
<accession>A0A7W5CAG4</accession>
<keyword evidence="2" id="KW-1185">Reference proteome</keyword>